<dbReference type="KEGG" id="nno:NONO_c73050"/>
<dbReference type="RefSeq" id="WP_025353338.1">
    <property type="nucleotide sequence ID" value="NZ_CP006850.1"/>
</dbReference>
<dbReference type="OrthoDB" id="4559490at2"/>
<organism evidence="1 2">
    <name type="scientific">Nocardia nova SH22a</name>
    <dbReference type="NCBI Taxonomy" id="1415166"/>
    <lineage>
        <taxon>Bacteria</taxon>
        <taxon>Bacillati</taxon>
        <taxon>Actinomycetota</taxon>
        <taxon>Actinomycetes</taxon>
        <taxon>Mycobacteriales</taxon>
        <taxon>Nocardiaceae</taxon>
        <taxon>Nocardia</taxon>
    </lineage>
</organism>
<dbReference type="HOGENOM" id="CLU_2058931_0_0_11"/>
<evidence type="ECO:0000313" key="1">
    <source>
        <dbReference type="EMBL" id="AHH22062.1"/>
    </source>
</evidence>
<dbReference type="eggNOG" id="ENOG5032I5P">
    <property type="taxonomic scope" value="Bacteria"/>
</dbReference>
<dbReference type="Proteomes" id="UP000019150">
    <property type="component" value="Chromosome"/>
</dbReference>
<evidence type="ECO:0000313" key="2">
    <source>
        <dbReference type="Proteomes" id="UP000019150"/>
    </source>
</evidence>
<name>W5TS07_9NOCA</name>
<gene>
    <name evidence="1" type="ORF">NONO_c73050</name>
</gene>
<protein>
    <submittedName>
        <fullName evidence="1">Uncharacterized protein</fullName>
    </submittedName>
</protein>
<keyword evidence="2" id="KW-1185">Reference proteome</keyword>
<reference evidence="1 2" key="1">
    <citation type="journal article" date="2014" name="Appl. Environ. Microbiol.">
        <title>Insights into the Microbial Degradation of Rubber and Gutta-Percha by Analysis of the Complete Genome of Nocardia nova SH22a.</title>
        <authorList>
            <person name="Luo Q."/>
            <person name="Hiessl S."/>
            <person name="Poehlein A."/>
            <person name="Daniel R."/>
            <person name="Steinbuchel A."/>
        </authorList>
    </citation>
    <scope>NUCLEOTIDE SEQUENCE [LARGE SCALE GENOMIC DNA]</scope>
    <source>
        <strain evidence="1">SH22a</strain>
    </source>
</reference>
<accession>W5TS07</accession>
<dbReference type="AlphaFoldDB" id="W5TS07"/>
<proteinExistence type="predicted"/>
<dbReference type="PATRIC" id="fig|1415166.3.peg.7498"/>
<dbReference type="STRING" id="1415166.NONO_c73050"/>
<dbReference type="EMBL" id="CP006850">
    <property type="protein sequence ID" value="AHH22062.1"/>
    <property type="molecule type" value="Genomic_DNA"/>
</dbReference>
<sequence>MSNQEIVVRCSFPDVDLATAHDLCDDLHSSIVTGVPEAEVTRERDNRLHQDLGTVLTIALTSPTVGLIVRELGRWAARRHDATLRVTDTETGASLEVEGAPTARHERMMRDFLDGIRRA</sequence>